<dbReference type="SUPFAM" id="SSF51412">
    <property type="entry name" value="Inosine monophosphate dehydrogenase (IMPDH)"/>
    <property type="match status" value="1"/>
</dbReference>
<keyword evidence="1" id="KW-0285">Flavoprotein</keyword>
<protein>
    <submittedName>
        <fullName evidence="5">NAD(P)H-dependent flavin oxidoreductase</fullName>
        <ecNumber evidence="5">1.13.12.-</ecNumber>
    </submittedName>
</protein>
<dbReference type="Gene3D" id="3.20.20.70">
    <property type="entry name" value="Aldolase class I"/>
    <property type="match status" value="1"/>
</dbReference>
<dbReference type="Pfam" id="PF03060">
    <property type="entry name" value="NMO"/>
    <property type="match status" value="1"/>
</dbReference>
<keyword evidence="2" id="KW-0288">FMN</keyword>
<dbReference type="GO" id="GO:0016491">
    <property type="term" value="F:oxidoreductase activity"/>
    <property type="evidence" value="ECO:0007669"/>
    <property type="project" value="UniProtKB-KW"/>
</dbReference>
<organism evidence="5 6">
    <name type="scientific">Parvularcula lutaonensis</name>
    <dbReference type="NCBI Taxonomy" id="491923"/>
    <lineage>
        <taxon>Bacteria</taxon>
        <taxon>Pseudomonadati</taxon>
        <taxon>Pseudomonadota</taxon>
        <taxon>Alphaproteobacteria</taxon>
        <taxon>Parvularculales</taxon>
        <taxon>Parvularculaceae</taxon>
        <taxon>Parvularcula</taxon>
    </lineage>
</organism>
<accession>A0ABV7MCB1</accession>
<gene>
    <name evidence="5" type="ORF">ACFONP_06975</name>
</gene>
<comment type="caution">
    <text evidence="5">The sequence shown here is derived from an EMBL/GenBank/DDBJ whole genome shotgun (WGS) entry which is preliminary data.</text>
</comment>
<dbReference type="PANTHER" id="PTHR32332:SF38">
    <property type="entry name" value="MONOOXYGENASE RV1533-RELATED"/>
    <property type="match status" value="1"/>
</dbReference>
<dbReference type="PANTHER" id="PTHR32332">
    <property type="entry name" value="2-NITROPROPANE DIOXYGENASE"/>
    <property type="match status" value="1"/>
</dbReference>
<evidence type="ECO:0000313" key="6">
    <source>
        <dbReference type="Proteomes" id="UP001595607"/>
    </source>
</evidence>
<evidence type="ECO:0000256" key="1">
    <source>
        <dbReference type="ARBA" id="ARBA00022630"/>
    </source>
</evidence>
<evidence type="ECO:0000313" key="5">
    <source>
        <dbReference type="EMBL" id="MFC3302472.1"/>
    </source>
</evidence>
<sequence>MKSPICEMFGIEFPLLAFSHCRDVVAAVSKAGGMGVFGAVNHPPELLEEELAWIDEHVDGKPYGLDLIVPTSSVLQAGPVDKDALLGMVPEEHKSFANKVLEDKGVSTEGIEDTRRDQLHFTDNLTPDGAGAVLDVALSHPIKLLVNALGVPPQIMLDKGKEHGVKVGALVGSAKHAAKQVEAGVDVLIAAGGEAGGHCGEVSTIVLVPEVVRAAKGTPVLAAGGIATGAQMAGLMAMGAAGAWCGSVWLTTAEAETSESVKEKMLTATSADTVRSRSRTGKPSRQLRSPWTDAWESEGPKPLPMPLQTLVSEPALRKLDKLADGGHEGARELSTYWVGQAVGLMNERETSGQVVQRFKEEFAEAYERLTEALGE</sequence>
<dbReference type="Proteomes" id="UP001595607">
    <property type="component" value="Unassembled WGS sequence"/>
</dbReference>
<keyword evidence="3 5" id="KW-0560">Oxidoreductase</keyword>
<evidence type="ECO:0000256" key="2">
    <source>
        <dbReference type="ARBA" id="ARBA00022643"/>
    </source>
</evidence>
<dbReference type="EMBL" id="JBHRVA010000002">
    <property type="protein sequence ID" value="MFC3302472.1"/>
    <property type="molecule type" value="Genomic_DNA"/>
</dbReference>
<reference evidence="6" key="1">
    <citation type="journal article" date="2019" name="Int. J. Syst. Evol. Microbiol.">
        <title>The Global Catalogue of Microorganisms (GCM) 10K type strain sequencing project: providing services to taxonomists for standard genome sequencing and annotation.</title>
        <authorList>
            <consortium name="The Broad Institute Genomics Platform"/>
            <consortium name="The Broad Institute Genome Sequencing Center for Infectious Disease"/>
            <person name="Wu L."/>
            <person name="Ma J."/>
        </authorList>
    </citation>
    <scope>NUCLEOTIDE SEQUENCE [LARGE SCALE GENOMIC DNA]</scope>
    <source>
        <strain evidence="6">KCTC 22245</strain>
    </source>
</reference>
<dbReference type="InterPro" id="IPR004136">
    <property type="entry name" value="NMO"/>
</dbReference>
<dbReference type="RefSeq" id="WP_189570756.1">
    <property type="nucleotide sequence ID" value="NZ_BMXU01000001.1"/>
</dbReference>
<feature type="region of interest" description="Disordered" evidence="4">
    <location>
        <begin position="267"/>
        <end position="306"/>
    </location>
</feature>
<dbReference type="InterPro" id="IPR013785">
    <property type="entry name" value="Aldolase_TIM"/>
</dbReference>
<name>A0ABV7MCB1_9PROT</name>
<evidence type="ECO:0000256" key="3">
    <source>
        <dbReference type="ARBA" id="ARBA00023002"/>
    </source>
</evidence>
<dbReference type="CDD" id="cd04730">
    <property type="entry name" value="NPD_like"/>
    <property type="match status" value="1"/>
</dbReference>
<dbReference type="EC" id="1.13.12.-" evidence="5"/>
<proteinExistence type="predicted"/>
<evidence type="ECO:0000256" key="4">
    <source>
        <dbReference type="SAM" id="MobiDB-lite"/>
    </source>
</evidence>
<keyword evidence="6" id="KW-1185">Reference proteome</keyword>